<feature type="binding site" evidence="3">
    <location>
        <begin position="72"/>
        <end position="79"/>
    </location>
    <ligand>
        <name>ATP</name>
        <dbReference type="ChEBI" id="CHEBI:30616"/>
    </ligand>
</feature>
<dbReference type="InterPro" id="IPR005654">
    <property type="entry name" value="ATPase_AFG1-like"/>
</dbReference>
<organism evidence="4 5">
    <name type="scientific">Litorivicinus lipolyticus</name>
    <dbReference type="NCBI Taxonomy" id="418701"/>
    <lineage>
        <taxon>Bacteria</taxon>
        <taxon>Pseudomonadati</taxon>
        <taxon>Pseudomonadota</taxon>
        <taxon>Gammaproteobacteria</taxon>
        <taxon>Oceanospirillales</taxon>
        <taxon>Litorivicinaceae</taxon>
        <taxon>Litorivicinus</taxon>
    </lineage>
</organism>
<evidence type="ECO:0000256" key="1">
    <source>
        <dbReference type="ARBA" id="ARBA00022741"/>
    </source>
</evidence>
<sequence>MNPLTRYQALLDSGEIYPDPSQAAAVGMLDQLRSRLINFQPAHPAKGFVSNLLGRWKPPPPPLPERGLYFWGGVGRGKTFLMDLFYDSLPFEDKKRIHFHRFMLSVHAQLREMQGQPDPLERVADRLADDMRVLCLDEFIVTDITDAMILANLFRGLFRRQVALVTTSNVEPRWLYKDGLQRALFLPAIDMLYAHCEVFNLDGGTDWRLRVLTQVELYLDAQRPDADLLLAQEFAQLAPGQVHEGVKIDVNGRQFSTRAISDDVVWFSFKELCQGPRSTSDYIELAKRFHALVVSDVPVLTDQMDDAARRFVNLIDEVYDRNVKLIVSAEAPLMSLYQGSRVTFEFDRTVSRLTEMQSQEYLAQPHLP</sequence>
<keyword evidence="1 3" id="KW-0547">Nucleotide-binding</keyword>
<dbReference type="NCBIfam" id="NF040713">
    <property type="entry name" value="ZapE"/>
    <property type="match status" value="1"/>
</dbReference>
<dbReference type="PANTHER" id="PTHR12169:SF6">
    <property type="entry name" value="AFG1-LIKE ATPASE"/>
    <property type="match status" value="1"/>
</dbReference>
<keyword evidence="5" id="KW-1185">Reference proteome</keyword>
<dbReference type="GO" id="GO:0005737">
    <property type="term" value="C:cytoplasm"/>
    <property type="evidence" value="ECO:0007669"/>
    <property type="project" value="UniProtKB-SubCell"/>
</dbReference>
<dbReference type="GO" id="GO:0016887">
    <property type="term" value="F:ATP hydrolysis activity"/>
    <property type="evidence" value="ECO:0007669"/>
    <property type="project" value="UniProtKB-UniRule"/>
</dbReference>
<dbReference type="Gene3D" id="3.40.50.300">
    <property type="entry name" value="P-loop containing nucleotide triphosphate hydrolases"/>
    <property type="match status" value="1"/>
</dbReference>
<reference evidence="4 5" key="1">
    <citation type="submission" date="2019-11" db="EMBL/GenBank/DDBJ databases">
        <authorList>
            <person name="Khan S.A."/>
            <person name="Jeon C.O."/>
            <person name="Chun B.H."/>
        </authorList>
    </citation>
    <scope>NUCLEOTIDE SEQUENCE [LARGE SCALE GENOMIC DNA]</scope>
    <source>
        <strain evidence="4 5">IMCC 1097</strain>
    </source>
</reference>
<comment type="subunit">
    <text evidence="3">Interacts with FtsZ.</text>
</comment>
<keyword evidence="3 4" id="KW-0132">Cell division</keyword>
<dbReference type="EMBL" id="CP045871">
    <property type="protein sequence ID" value="QGG80965.1"/>
    <property type="molecule type" value="Genomic_DNA"/>
</dbReference>
<dbReference type="Proteomes" id="UP000388235">
    <property type="component" value="Chromosome"/>
</dbReference>
<evidence type="ECO:0000256" key="3">
    <source>
        <dbReference type="HAMAP-Rule" id="MF_01919"/>
    </source>
</evidence>
<dbReference type="RefSeq" id="WP_153714468.1">
    <property type="nucleotide sequence ID" value="NZ_CP045871.1"/>
</dbReference>
<dbReference type="KEGG" id="llp:GH975_10445"/>
<dbReference type="InterPro" id="IPR030870">
    <property type="entry name" value="ZapE"/>
</dbReference>
<keyword evidence="2 3" id="KW-0067">ATP-binding</keyword>
<dbReference type="AlphaFoldDB" id="A0A5Q2QIR8"/>
<keyword evidence="3" id="KW-0131">Cell cycle</keyword>
<comment type="similarity">
    <text evidence="3">Belongs to the AFG1 ATPase family. ZapE subfamily.</text>
</comment>
<evidence type="ECO:0000313" key="4">
    <source>
        <dbReference type="EMBL" id="QGG80965.1"/>
    </source>
</evidence>
<dbReference type="PANTHER" id="PTHR12169">
    <property type="entry name" value="ATPASE N2B"/>
    <property type="match status" value="1"/>
</dbReference>
<dbReference type="HAMAP" id="MF_01919">
    <property type="entry name" value="ZapE"/>
    <property type="match status" value="1"/>
</dbReference>
<comment type="function">
    <text evidence="3">Reduces the stability of FtsZ polymers in the presence of ATP.</text>
</comment>
<dbReference type="OrthoDB" id="9774491at2"/>
<dbReference type="Pfam" id="PF03969">
    <property type="entry name" value="AFG1_ATPase"/>
    <property type="match status" value="1"/>
</dbReference>
<proteinExistence type="inferred from homology"/>
<dbReference type="GO" id="GO:0051301">
    <property type="term" value="P:cell division"/>
    <property type="evidence" value="ECO:0007669"/>
    <property type="project" value="UniProtKB-UniRule"/>
</dbReference>
<dbReference type="GO" id="GO:0032153">
    <property type="term" value="C:cell division site"/>
    <property type="evidence" value="ECO:0007669"/>
    <property type="project" value="TreeGrafter"/>
</dbReference>
<keyword evidence="3" id="KW-0378">Hydrolase</keyword>
<protein>
    <recommendedName>
        <fullName evidence="3">Cell division protein ZapE</fullName>
    </recommendedName>
    <alternativeName>
        <fullName evidence="3">Z ring-associated protein ZapE</fullName>
    </alternativeName>
</protein>
<evidence type="ECO:0000256" key="2">
    <source>
        <dbReference type="ARBA" id="ARBA00022840"/>
    </source>
</evidence>
<name>A0A5Q2QIR8_9GAMM</name>
<accession>A0A5Q2QIR8</accession>
<dbReference type="SUPFAM" id="SSF52540">
    <property type="entry name" value="P-loop containing nucleoside triphosphate hydrolases"/>
    <property type="match status" value="1"/>
</dbReference>
<gene>
    <name evidence="3 4" type="primary">zapE</name>
    <name evidence="4" type="ORF">GH975_10445</name>
</gene>
<dbReference type="InterPro" id="IPR027417">
    <property type="entry name" value="P-loop_NTPase"/>
</dbReference>
<keyword evidence="3" id="KW-0963">Cytoplasm</keyword>
<dbReference type="GO" id="GO:0005524">
    <property type="term" value="F:ATP binding"/>
    <property type="evidence" value="ECO:0007669"/>
    <property type="project" value="UniProtKB-UniRule"/>
</dbReference>
<comment type="subcellular location">
    <subcellularLocation>
        <location evidence="3">Cytoplasm</location>
    </subcellularLocation>
</comment>
<evidence type="ECO:0000313" key="5">
    <source>
        <dbReference type="Proteomes" id="UP000388235"/>
    </source>
</evidence>